<organism evidence="2 3">
    <name type="scientific">Leptospira barantonii</name>
    <dbReference type="NCBI Taxonomy" id="2023184"/>
    <lineage>
        <taxon>Bacteria</taxon>
        <taxon>Pseudomonadati</taxon>
        <taxon>Spirochaetota</taxon>
        <taxon>Spirochaetia</taxon>
        <taxon>Leptospirales</taxon>
        <taxon>Leptospiraceae</taxon>
        <taxon>Leptospira</taxon>
    </lineage>
</organism>
<dbReference type="RefSeq" id="WP_135671469.1">
    <property type="nucleotide sequence ID" value="NZ_RQGN01000071.1"/>
</dbReference>
<feature type="transmembrane region" description="Helical" evidence="1">
    <location>
        <begin position="217"/>
        <end position="236"/>
    </location>
</feature>
<proteinExistence type="predicted"/>
<dbReference type="Proteomes" id="UP000298429">
    <property type="component" value="Unassembled WGS sequence"/>
</dbReference>
<dbReference type="Pfam" id="PF06797">
    <property type="entry name" value="DUF1229"/>
    <property type="match status" value="2"/>
</dbReference>
<evidence type="ECO:0000313" key="3">
    <source>
        <dbReference type="Proteomes" id="UP000298429"/>
    </source>
</evidence>
<dbReference type="AlphaFoldDB" id="A0A5F2B118"/>
<dbReference type="OrthoDB" id="331278at2"/>
<comment type="caution">
    <text evidence="2">The sequence shown here is derived from an EMBL/GenBank/DDBJ whole genome shotgun (WGS) entry which is preliminary data.</text>
</comment>
<feature type="transmembrane region" description="Helical" evidence="1">
    <location>
        <begin position="163"/>
        <end position="183"/>
    </location>
</feature>
<keyword evidence="1" id="KW-1133">Transmembrane helix</keyword>
<dbReference type="InterPro" id="IPR009630">
    <property type="entry name" value="DUF1229"/>
</dbReference>
<dbReference type="EMBL" id="RQGN01000071">
    <property type="protein sequence ID" value="TGL98124.1"/>
    <property type="molecule type" value="Genomic_DNA"/>
</dbReference>
<feature type="transmembrane region" description="Helical" evidence="1">
    <location>
        <begin position="243"/>
        <end position="265"/>
    </location>
</feature>
<feature type="transmembrane region" description="Helical" evidence="1">
    <location>
        <begin position="33"/>
        <end position="49"/>
    </location>
</feature>
<feature type="transmembrane region" description="Helical" evidence="1">
    <location>
        <begin position="327"/>
        <end position="344"/>
    </location>
</feature>
<name>A0A5F2B118_9LEPT</name>
<sequence>MSDYLFKFRLFSLPLVCWVSSILFGFGIVNGRVTLLAITFAIVVCVFLVKRAEWTVFAVVGLILISLFLYLYYLFYKIPVMPAHIDGSIQKIGYLLKALPVLLSYLIVFALPDRKQKERFFTGIAFGMLLFAVVNSVATLIYLDPPYYGRAFHYFHKTEYNSPGITILASMLPLVLFCFGGYLFEITKTWEREKIFFLVVLLINISISYLFSARTFFFIIAGNVFVLILIRLWNFFSISSKSIYYKVGIGFLALFLFVLSVYCFLKFTYIGQRVMTGVYSEKINHHIDYWQTIQNGFFVYPKITIGASFTFWYHNVFFDAHKTSGPYTALILYSYAIFILVLAIRNSFLKISSSKYYLHFYLCFIPYLVTTIPWESSESQMMTLFAGLGALILTAKNEPVAN</sequence>
<evidence type="ECO:0000256" key="1">
    <source>
        <dbReference type="SAM" id="Phobius"/>
    </source>
</evidence>
<reference evidence="2 3" key="1">
    <citation type="journal article" date="2019" name="PLoS Negl. Trop. Dis.">
        <title>Revisiting the worldwide diversity of Leptospira species in the environment.</title>
        <authorList>
            <person name="Vincent A.T."/>
            <person name="Schiettekatte O."/>
            <person name="Bourhy P."/>
            <person name="Veyrier F.J."/>
            <person name="Picardeau M."/>
        </authorList>
    </citation>
    <scope>NUCLEOTIDE SEQUENCE [LARGE SCALE GENOMIC DNA]</scope>
    <source>
        <strain evidence="2 3">201702444</strain>
    </source>
</reference>
<feature type="transmembrane region" description="Helical" evidence="1">
    <location>
        <begin position="356"/>
        <end position="374"/>
    </location>
</feature>
<keyword evidence="1" id="KW-0812">Transmembrane</keyword>
<feature type="transmembrane region" description="Helical" evidence="1">
    <location>
        <begin position="123"/>
        <end position="143"/>
    </location>
</feature>
<feature type="transmembrane region" description="Helical" evidence="1">
    <location>
        <begin position="56"/>
        <end position="74"/>
    </location>
</feature>
<gene>
    <name evidence="2" type="ORF">EHQ76_13925</name>
</gene>
<feature type="transmembrane region" description="Helical" evidence="1">
    <location>
        <begin position="94"/>
        <end position="111"/>
    </location>
</feature>
<keyword evidence="1" id="KW-0472">Membrane</keyword>
<protein>
    <submittedName>
        <fullName evidence="2">DUF1229 domain-containing protein</fullName>
    </submittedName>
</protein>
<accession>A0A5F2B118</accession>
<evidence type="ECO:0000313" key="2">
    <source>
        <dbReference type="EMBL" id="TGL98124.1"/>
    </source>
</evidence>